<protein>
    <submittedName>
        <fullName evidence="1">Uncharacterized protein</fullName>
    </submittedName>
</protein>
<proteinExistence type="predicted"/>
<evidence type="ECO:0000313" key="2">
    <source>
        <dbReference type="Proteomes" id="UP000242254"/>
    </source>
</evidence>
<keyword evidence="2" id="KW-1185">Reference proteome</keyword>
<gene>
    <name evidence="1" type="ORF">RHIMIDRAFT_309976</name>
</gene>
<dbReference type="EMBL" id="KZ303842">
    <property type="protein sequence ID" value="PHZ17171.1"/>
    <property type="molecule type" value="Genomic_DNA"/>
</dbReference>
<organism evidence="1 2">
    <name type="scientific">Rhizopus microsporus ATCC 52813</name>
    <dbReference type="NCBI Taxonomy" id="1340429"/>
    <lineage>
        <taxon>Eukaryota</taxon>
        <taxon>Fungi</taxon>
        <taxon>Fungi incertae sedis</taxon>
        <taxon>Mucoromycota</taxon>
        <taxon>Mucoromycotina</taxon>
        <taxon>Mucoromycetes</taxon>
        <taxon>Mucorales</taxon>
        <taxon>Mucorineae</taxon>
        <taxon>Rhizopodaceae</taxon>
        <taxon>Rhizopus</taxon>
    </lineage>
</organism>
<name>A0A2G4T852_RHIZD</name>
<dbReference type="GeneID" id="35445605"/>
<dbReference type="RefSeq" id="XP_023470879.1">
    <property type="nucleotide sequence ID" value="XM_023614616.1"/>
</dbReference>
<reference evidence="1 2" key="1">
    <citation type="journal article" date="2016" name="Proc. Natl. Acad. Sci. U.S.A.">
        <title>Lipid metabolic changes in an early divergent fungus govern the establishment of a mutualistic symbiosis with endobacteria.</title>
        <authorList>
            <person name="Lastovetsky O.A."/>
            <person name="Gaspar M.L."/>
            <person name="Mondo S.J."/>
            <person name="LaButti K.M."/>
            <person name="Sandor L."/>
            <person name="Grigoriev I.V."/>
            <person name="Henry S.A."/>
            <person name="Pawlowska T.E."/>
        </authorList>
    </citation>
    <scope>NUCLEOTIDE SEQUENCE [LARGE SCALE GENOMIC DNA]</scope>
    <source>
        <strain evidence="1 2">ATCC 52813</strain>
    </source>
</reference>
<dbReference type="Proteomes" id="UP000242254">
    <property type="component" value="Unassembled WGS sequence"/>
</dbReference>
<evidence type="ECO:0000313" key="1">
    <source>
        <dbReference type="EMBL" id="PHZ17171.1"/>
    </source>
</evidence>
<dbReference type="AlphaFoldDB" id="A0A2G4T852"/>
<accession>A0A2G4T852</accession>
<sequence length="182" mass="20648">MLYVPCVKFTAGDIHLEAISQELKLMNNDISQFYNADGVLRNKNHNLEIAILETTGPFQTQGYIKSCHGLVAMLHVIGRKRQYGSFDIFKQIGVFFVQATPTENLAYYVSVCIGSVGMPTHAQDSEESIRQLIDLFWLLRTLVLETNQAMDSLRLPHVENMKIKTRDLEGSSEITDLRSFFS</sequence>